<evidence type="ECO:0000313" key="9">
    <source>
        <dbReference type="Proteomes" id="UP000002318"/>
    </source>
</evidence>
<dbReference type="OrthoDB" id="871140at2"/>
<feature type="transmembrane region" description="Helical" evidence="7">
    <location>
        <begin position="20"/>
        <end position="38"/>
    </location>
</feature>
<dbReference type="EC" id="2.5.1.145" evidence="7"/>
<keyword evidence="7" id="KW-0997">Cell inner membrane</keyword>
<evidence type="ECO:0000256" key="6">
    <source>
        <dbReference type="ARBA" id="ARBA00023136"/>
    </source>
</evidence>
<dbReference type="Proteomes" id="UP000002318">
    <property type="component" value="Chromosome"/>
</dbReference>
<dbReference type="GO" id="GO:0005886">
    <property type="term" value="C:plasma membrane"/>
    <property type="evidence" value="ECO:0007669"/>
    <property type="project" value="UniProtKB-SubCell"/>
</dbReference>
<dbReference type="Pfam" id="PF01790">
    <property type="entry name" value="LGT"/>
    <property type="match status" value="1"/>
</dbReference>
<reference evidence="8 9" key="1">
    <citation type="journal article" date="2010" name="Stand. Genomic Sci.">
        <title>Complete genome sequence of Spirochaeta smaragdinae type strain (SEBR 4228).</title>
        <authorList>
            <person name="Mavromatis K."/>
            <person name="Yasawong M."/>
            <person name="Chertkov O."/>
            <person name="Lapidus A."/>
            <person name="Lucas S."/>
            <person name="Nolan M."/>
            <person name="Del Rio T.G."/>
            <person name="Tice H."/>
            <person name="Cheng J.F."/>
            <person name="Pitluck S."/>
            <person name="Liolios K."/>
            <person name="Ivanova N."/>
            <person name="Tapia R."/>
            <person name="Han C."/>
            <person name="Bruce D."/>
            <person name="Goodwin L."/>
            <person name="Pati A."/>
            <person name="Chen A."/>
            <person name="Palaniappan K."/>
            <person name="Land M."/>
            <person name="Hauser L."/>
            <person name="Chang Y.J."/>
            <person name="Jeffries C.D."/>
            <person name="Detter J.C."/>
            <person name="Rohde M."/>
            <person name="Brambilla E."/>
            <person name="Spring S."/>
            <person name="Goker M."/>
            <person name="Sikorski J."/>
            <person name="Woyke T."/>
            <person name="Bristow J."/>
            <person name="Eisen J.A."/>
            <person name="Markowitz V."/>
            <person name="Hugenholtz P."/>
            <person name="Klenk H.P."/>
            <person name="Kyrpides N.C."/>
        </authorList>
    </citation>
    <scope>NUCLEOTIDE SEQUENCE [LARGE SCALE GENOMIC DNA]</scope>
    <source>
        <strain evidence="9">DSM 11293 / JCM 15392 / SEBR 4228</strain>
    </source>
</reference>
<evidence type="ECO:0000256" key="1">
    <source>
        <dbReference type="ARBA" id="ARBA00007150"/>
    </source>
</evidence>
<dbReference type="PANTHER" id="PTHR30589:SF0">
    <property type="entry name" value="PHOSPHATIDYLGLYCEROL--PROLIPOPROTEIN DIACYLGLYCERYL TRANSFERASE"/>
    <property type="match status" value="1"/>
</dbReference>
<dbReference type="NCBIfam" id="TIGR00544">
    <property type="entry name" value="lgt"/>
    <property type="match status" value="1"/>
</dbReference>
<dbReference type="RefSeq" id="WP_013252778.1">
    <property type="nucleotide sequence ID" value="NC_014364.1"/>
</dbReference>
<dbReference type="EMBL" id="CP002116">
    <property type="protein sequence ID" value="ADK79314.1"/>
    <property type="molecule type" value="Genomic_DNA"/>
</dbReference>
<dbReference type="HOGENOM" id="CLU_013386_1_0_12"/>
<keyword evidence="9" id="KW-1185">Reference proteome</keyword>
<organism evidence="8 9">
    <name type="scientific">Sediminispirochaeta smaragdinae (strain DSM 11293 / JCM 15392 / SEBR 4228)</name>
    <name type="common">Spirochaeta smaragdinae</name>
    <dbReference type="NCBI Taxonomy" id="573413"/>
    <lineage>
        <taxon>Bacteria</taxon>
        <taxon>Pseudomonadati</taxon>
        <taxon>Spirochaetota</taxon>
        <taxon>Spirochaetia</taxon>
        <taxon>Spirochaetales</taxon>
        <taxon>Spirochaetaceae</taxon>
        <taxon>Sediminispirochaeta</taxon>
    </lineage>
</organism>
<feature type="transmembrane region" description="Helical" evidence="7">
    <location>
        <begin position="210"/>
        <end position="228"/>
    </location>
</feature>
<comment type="function">
    <text evidence="7">Catalyzes the transfer of the diacylglyceryl group from phosphatidylglycerol to the sulfhydryl group of the N-terminal cysteine of a prolipoprotein, the first step in the formation of mature lipoproteins.</text>
</comment>
<comment type="catalytic activity">
    <reaction evidence="7">
        <text>L-cysteinyl-[prolipoprotein] + a 1,2-diacyl-sn-glycero-3-phospho-(1'-sn-glycerol) = an S-1,2-diacyl-sn-glyceryl-L-cysteinyl-[prolipoprotein] + sn-glycerol 1-phosphate + H(+)</text>
        <dbReference type="Rhea" id="RHEA:56712"/>
        <dbReference type="Rhea" id="RHEA-COMP:14679"/>
        <dbReference type="Rhea" id="RHEA-COMP:14680"/>
        <dbReference type="ChEBI" id="CHEBI:15378"/>
        <dbReference type="ChEBI" id="CHEBI:29950"/>
        <dbReference type="ChEBI" id="CHEBI:57685"/>
        <dbReference type="ChEBI" id="CHEBI:64716"/>
        <dbReference type="ChEBI" id="CHEBI:140658"/>
        <dbReference type="EC" id="2.5.1.145"/>
    </reaction>
</comment>
<dbReference type="STRING" id="573413.Spirs_0157"/>
<evidence type="ECO:0000313" key="8">
    <source>
        <dbReference type="EMBL" id="ADK79314.1"/>
    </source>
</evidence>
<dbReference type="eggNOG" id="COG0682">
    <property type="taxonomic scope" value="Bacteria"/>
</dbReference>
<dbReference type="AlphaFoldDB" id="E1R8H0"/>
<evidence type="ECO:0000256" key="2">
    <source>
        <dbReference type="ARBA" id="ARBA00022475"/>
    </source>
</evidence>
<accession>E1R8H0</accession>
<dbReference type="PROSITE" id="PS01311">
    <property type="entry name" value="LGT"/>
    <property type="match status" value="1"/>
</dbReference>
<keyword evidence="2 7" id="KW-1003">Cell membrane</keyword>
<dbReference type="HAMAP" id="MF_01147">
    <property type="entry name" value="Lgt"/>
    <property type="match status" value="1"/>
</dbReference>
<keyword evidence="5 7" id="KW-1133">Transmembrane helix</keyword>
<proteinExistence type="inferred from homology"/>
<feature type="transmembrane region" description="Helical" evidence="7">
    <location>
        <begin position="58"/>
        <end position="77"/>
    </location>
</feature>
<protein>
    <recommendedName>
        <fullName evidence="7">Phosphatidylglycerol--prolipoprotein diacylglyceryl transferase</fullName>
        <ecNumber evidence="7">2.5.1.145</ecNumber>
    </recommendedName>
</protein>
<keyword evidence="6 7" id="KW-0472">Membrane</keyword>
<evidence type="ECO:0000256" key="7">
    <source>
        <dbReference type="HAMAP-Rule" id="MF_01147"/>
    </source>
</evidence>
<comment type="subcellular location">
    <subcellularLocation>
        <location evidence="7">Cell inner membrane</location>
        <topology evidence="7">Multi-pass membrane protein</topology>
    </subcellularLocation>
</comment>
<dbReference type="InterPro" id="IPR001640">
    <property type="entry name" value="Lgt"/>
</dbReference>
<dbReference type="KEGG" id="ssm:Spirs_0157"/>
<dbReference type="UniPathway" id="UPA00664"/>
<comment type="similarity">
    <text evidence="1 7">Belongs to the Lgt family.</text>
</comment>
<gene>
    <name evidence="7" type="primary">lgt</name>
    <name evidence="8" type="ordered locus">Spirs_0157</name>
</gene>
<name>E1R8H0_SEDSS</name>
<dbReference type="GO" id="GO:0042158">
    <property type="term" value="P:lipoprotein biosynthetic process"/>
    <property type="evidence" value="ECO:0007669"/>
    <property type="project" value="UniProtKB-UniRule"/>
</dbReference>
<keyword evidence="3 7" id="KW-0808">Transferase</keyword>
<dbReference type="PANTHER" id="PTHR30589">
    <property type="entry name" value="PROLIPOPROTEIN DIACYLGLYCERYL TRANSFERASE"/>
    <property type="match status" value="1"/>
</dbReference>
<comment type="pathway">
    <text evidence="7">Protein modification; lipoprotein biosynthesis (diacylglyceryl transfer).</text>
</comment>
<feature type="transmembrane region" description="Helical" evidence="7">
    <location>
        <begin position="97"/>
        <end position="121"/>
    </location>
</feature>
<keyword evidence="4 7" id="KW-0812">Transmembrane</keyword>
<evidence type="ECO:0000256" key="4">
    <source>
        <dbReference type="ARBA" id="ARBA00022692"/>
    </source>
</evidence>
<sequence length="315" mass="35495">MIYINYPEWISPQIIPGLPFHWYGMMYLVAFGITYLLFNYQRKHGEIAVSEDQMAGIFFWVILGLLIGARIVATLVYDTSGQYLRRPWLIFWPFDEHMHLVGLQGMSYHGGLIGGVVAGVLYCRKEKISFWAVADTAVAGIPLGYTFGRLGNFINGELWGRVTASPLGMIFPHAPGLSSRYEWVRRIADSVGIGYSPGSLVNLPRHPSQLYEAFFEGVFLWLIIWFVFRKRKQIQGTLLGVYLIGYGIIRFFIEYFRQPDADIGFPIALGPDSPPSLFLSPLNISTGQIFCFAMILAGIAVIVFRRLVSSRKAGS</sequence>
<feature type="binding site" evidence="7">
    <location>
        <position position="149"/>
    </location>
    <ligand>
        <name>a 1,2-diacyl-sn-glycero-3-phospho-(1'-sn-glycerol)</name>
        <dbReference type="ChEBI" id="CHEBI:64716"/>
    </ligand>
</feature>
<feature type="transmembrane region" description="Helical" evidence="7">
    <location>
        <begin position="128"/>
        <end position="148"/>
    </location>
</feature>
<evidence type="ECO:0000256" key="3">
    <source>
        <dbReference type="ARBA" id="ARBA00022679"/>
    </source>
</evidence>
<dbReference type="GO" id="GO:0008961">
    <property type="term" value="F:phosphatidylglycerol-prolipoprotein diacylglyceryl transferase activity"/>
    <property type="evidence" value="ECO:0007669"/>
    <property type="project" value="UniProtKB-UniRule"/>
</dbReference>
<evidence type="ECO:0000256" key="5">
    <source>
        <dbReference type="ARBA" id="ARBA00022989"/>
    </source>
</evidence>
<feature type="transmembrane region" description="Helical" evidence="7">
    <location>
        <begin position="235"/>
        <end position="253"/>
    </location>
</feature>
<feature type="transmembrane region" description="Helical" evidence="7">
    <location>
        <begin position="284"/>
        <end position="304"/>
    </location>
</feature>